<dbReference type="HOGENOM" id="CLU_2931077_0_0_11"/>
<gene>
    <name evidence="1" type="ordered locus">Asphe3_07450</name>
</gene>
<sequence length="66" mass="7479">MHTGFMENQQVQEFHVTYFDADCGRVRAEVFDTLAEAERFASRHCAEEDGWAVVDSVAVEQIRTAA</sequence>
<dbReference type="KEGG" id="apn:Asphe3_07450"/>
<dbReference type="STRING" id="930171.Asphe3_07450"/>
<name>F0M166_PSEPM</name>
<dbReference type="EMBL" id="CP002379">
    <property type="protein sequence ID" value="ADX71949.1"/>
    <property type="molecule type" value="Genomic_DNA"/>
</dbReference>
<proteinExistence type="predicted"/>
<dbReference type="AlphaFoldDB" id="F0M166"/>
<reference evidence="1 2" key="1">
    <citation type="journal article" date="2011" name="Stand. Genomic Sci.">
        <title>Complete genome sequence of Arthrobacter phenanthrenivorans type strain (Sphe3).</title>
        <authorList>
            <person name="Kallimanis A."/>
            <person name="Labutti K.M."/>
            <person name="Lapidus A."/>
            <person name="Clum A."/>
            <person name="Lykidis A."/>
            <person name="Mavromatis K."/>
            <person name="Pagani I."/>
            <person name="Liolios K."/>
            <person name="Ivanova N."/>
            <person name="Goodwin L."/>
            <person name="Pitluck S."/>
            <person name="Chen A."/>
            <person name="Palaniappan K."/>
            <person name="Markowitz V."/>
            <person name="Bristow J."/>
            <person name="Velentzas A.D."/>
            <person name="Perisynakis A."/>
            <person name="Ouzounis C.C."/>
            <person name="Kyrpides N.C."/>
            <person name="Koukkou A.I."/>
            <person name="Drainas C."/>
        </authorList>
    </citation>
    <scope>NUCLEOTIDE SEQUENCE [LARGE SCALE GENOMIC DNA]</scope>
    <source>
        <strain evidence="2">DSM 18606 / JCM 16027 / LMG 23796 / Sphe3</strain>
    </source>
</reference>
<evidence type="ECO:0000313" key="1">
    <source>
        <dbReference type="EMBL" id="ADX71949.1"/>
    </source>
</evidence>
<evidence type="ECO:0000313" key="2">
    <source>
        <dbReference type="Proteomes" id="UP000008639"/>
    </source>
</evidence>
<dbReference type="Proteomes" id="UP000008639">
    <property type="component" value="Chromosome"/>
</dbReference>
<accession>F0M166</accession>
<organism evidence="1 2">
    <name type="scientific">Pseudarthrobacter phenanthrenivorans (strain DSM 18606 / JCM 16027 / LMG 23796 / Sphe3)</name>
    <name type="common">Arthrobacter phenanthrenivorans</name>
    <dbReference type="NCBI Taxonomy" id="930171"/>
    <lineage>
        <taxon>Bacteria</taxon>
        <taxon>Bacillati</taxon>
        <taxon>Actinomycetota</taxon>
        <taxon>Actinomycetes</taxon>
        <taxon>Micrococcales</taxon>
        <taxon>Micrococcaceae</taxon>
        <taxon>Pseudarthrobacter</taxon>
    </lineage>
</organism>
<protein>
    <submittedName>
        <fullName evidence="1">Uncharacterized protein</fullName>
    </submittedName>
</protein>